<dbReference type="AlphaFoldDB" id="A0AAV7FF37"/>
<keyword evidence="3" id="KW-0378">Hydrolase</keyword>
<feature type="region of interest" description="Disordered" evidence="4">
    <location>
        <begin position="159"/>
        <end position="201"/>
    </location>
</feature>
<reference evidence="6 7" key="1">
    <citation type="submission" date="2021-07" db="EMBL/GenBank/DDBJ databases">
        <title>The Aristolochia fimbriata genome: insights into angiosperm evolution, floral development and chemical biosynthesis.</title>
        <authorList>
            <person name="Jiao Y."/>
        </authorList>
    </citation>
    <scope>NUCLEOTIDE SEQUENCE [LARGE SCALE GENOMIC DNA]</scope>
    <source>
        <strain evidence="6">IBCAS-2021</strain>
        <tissue evidence="6">Leaf</tissue>
    </source>
</reference>
<dbReference type="Pfam" id="PF02902">
    <property type="entry name" value="Peptidase_C48"/>
    <property type="match status" value="1"/>
</dbReference>
<protein>
    <recommendedName>
        <fullName evidence="5">Ubiquitin-like protease family profile domain-containing protein</fullName>
    </recommendedName>
</protein>
<dbReference type="Proteomes" id="UP000825729">
    <property type="component" value="Unassembled WGS sequence"/>
</dbReference>
<name>A0AAV7FF37_ARIFI</name>
<evidence type="ECO:0000313" key="6">
    <source>
        <dbReference type="EMBL" id="KAG9458208.1"/>
    </source>
</evidence>
<dbReference type="InterPro" id="IPR038765">
    <property type="entry name" value="Papain-like_cys_pep_sf"/>
</dbReference>
<comment type="similarity">
    <text evidence="1">Belongs to the peptidase C48 family.</text>
</comment>
<feature type="region of interest" description="Disordered" evidence="4">
    <location>
        <begin position="110"/>
        <end position="139"/>
    </location>
</feature>
<organism evidence="6 7">
    <name type="scientific">Aristolochia fimbriata</name>
    <name type="common">White veined hardy Dutchman's pipe vine</name>
    <dbReference type="NCBI Taxonomy" id="158543"/>
    <lineage>
        <taxon>Eukaryota</taxon>
        <taxon>Viridiplantae</taxon>
        <taxon>Streptophyta</taxon>
        <taxon>Embryophyta</taxon>
        <taxon>Tracheophyta</taxon>
        <taxon>Spermatophyta</taxon>
        <taxon>Magnoliopsida</taxon>
        <taxon>Magnoliidae</taxon>
        <taxon>Piperales</taxon>
        <taxon>Aristolochiaceae</taxon>
        <taxon>Aristolochia</taxon>
    </lineage>
</organism>
<sequence length="201" mass="22414">MVSRGFHNATNYELVTVEDHPQQKTGYDCGIFLVKYMDLLSRDGHDDEQSEMDVNDHVDFTSSAIDMIPGMGFNVIQELRSNQSISRRTYAKEVESKYVAGSGFFLSKATGNNLEEGPSRRRQGKASSNDKHSSHKHGLFPNSGFKIFFLKPMSSRLSASPHGQGIRSRSSLPVGSMPKPFPPFAHPSHQLLEENGKSLWP</sequence>
<evidence type="ECO:0000256" key="4">
    <source>
        <dbReference type="SAM" id="MobiDB-lite"/>
    </source>
</evidence>
<evidence type="ECO:0000259" key="5">
    <source>
        <dbReference type="Pfam" id="PF02902"/>
    </source>
</evidence>
<evidence type="ECO:0000256" key="1">
    <source>
        <dbReference type="ARBA" id="ARBA00005234"/>
    </source>
</evidence>
<dbReference type="SUPFAM" id="SSF54001">
    <property type="entry name" value="Cysteine proteinases"/>
    <property type="match status" value="1"/>
</dbReference>
<dbReference type="GO" id="GO:0008234">
    <property type="term" value="F:cysteine-type peptidase activity"/>
    <property type="evidence" value="ECO:0007669"/>
    <property type="project" value="InterPro"/>
</dbReference>
<dbReference type="GO" id="GO:0006508">
    <property type="term" value="P:proteolysis"/>
    <property type="evidence" value="ECO:0007669"/>
    <property type="project" value="UniProtKB-KW"/>
</dbReference>
<gene>
    <name evidence="6" type="ORF">H6P81_002716</name>
</gene>
<dbReference type="EMBL" id="JAINDJ010000002">
    <property type="protein sequence ID" value="KAG9458208.1"/>
    <property type="molecule type" value="Genomic_DNA"/>
</dbReference>
<feature type="compositionally biased region" description="Basic and acidic residues" evidence="4">
    <location>
        <begin position="191"/>
        <end position="201"/>
    </location>
</feature>
<evidence type="ECO:0000313" key="7">
    <source>
        <dbReference type="Proteomes" id="UP000825729"/>
    </source>
</evidence>
<proteinExistence type="inferred from homology"/>
<dbReference type="InterPro" id="IPR003653">
    <property type="entry name" value="Peptidase_C48_C"/>
</dbReference>
<evidence type="ECO:0000256" key="3">
    <source>
        <dbReference type="ARBA" id="ARBA00022801"/>
    </source>
</evidence>
<feature type="domain" description="Ubiquitin-like protease family profile" evidence="5">
    <location>
        <begin position="9"/>
        <end position="53"/>
    </location>
</feature>
<evidence type="ECO:0000256" key="2">
    <source>
        <dbReference type="ARBA" id="ARBA00022670"/>
    </source>
</evidence>
<accession>A0AAV7FF37</accession>
<comment type="caution">
    <text evidence="6">The sequence shown here is derived from an EMBL/GenBank/DDBJ whole genome shotgun (WGS) entry which is preliminary data.</text>
</comment>
<keyword evidence="7" id="KW-1185">Reference proteome</keyword>
<dbReference type="Gene3D" id="1.10.418.20">
    <property type="match status" value="1"/>
</dbReference>
<keyword evidence="2" id="KW-0645">Protease</keyword>